<gene>
    <name evidence="2" type="ORF">JMN32_15705</name>
</gene>
<dbReference type="InterPro" id="IPR037523">
    <property type="entry name" value="VOC_core"/>
</dbReference>
<feature type="domain" description="VOC" evidence="1">
    <location>
        <begin position="3"/>
        <end position="114"/>
    </location>
</feature>
<dbReference type="AlphaFoldDB" id="A0A937FXA8"/>
<protein>
    <submittedName>
        <fullName evidence="2">VOC family protein</fullName>
    </submittedName>
</protein>
<dbReference type="Proteomes" id="UP000614216">
    <property type="component" value="Unassembled WGS sequence"/>
</dbReference>
<accession>A0A937FXA8</accession>
<dbReference type="Gene3D" id="3.10.180.10">
    <property type="entry name" value="2,3-Dihydroxybiphenyl 1,2-Dioxygenase, domain 1"/>
    <property type="match status" value="1"/>
</dbReference>
<evidence type="ECO:0000259" key="1">
    <source>
        <dbReference type="PROSITE" id="PS51819"/>
    </source>
</evidence>
<dbReference type="InterPro" id="IPR004360">
    <property type="entry name" value="Glyas_Fos-R_dOase_dom"/>
</dbReference>
<keyword evidence="3" id="KW-1185">Reference proteome</keyword>
<reference evidence="2" key="1">
    <citation type="submission" date="2021-01" db="EMBL/GenBank/DDBJ databases">
        <title>Fulvivirga kasyanovii gen. nov., sp nov., a novel member of the phylum Bacteroidetes isolated from seawater in a mussel farm.</title>
        <authorList>
            <person name="Zhao L.-H."/>
            <person name="Wang Z.-J."/>
        </authorList>
    </citation>
    <scope>NUCLEOTIDE SEQUENCE</scope>
    <source>
        <strain evidence="2">29W222</strain>
    </source>
</reference>
<organism evidence="2 3">
    <name type="scientific">Fulvivirga marina</name>
    <dbReference type="NCBI Taxonomy" id="2494733"/>
    <lineage>
        <taxon>Bacteria</taxon>
        <taxon>Pseudomonadati</taxon>
        <taxon>Bacteroidota</taxon>
        <taxon>Cytophagia</taxon>
        <taxon>Cytophagales</taxon>
        <taxon>Fulvivirgaceae</taxon>
        <taxon>Fulvivirga</taxon>
    </lineage>
</organism>
<sequence>MFRSADLFYRVSDLKAATAWYTKAFQVTPYFNESFYVGFNIAGYELGLIPEEKAPETKAESVMTYWGVSDVEKEYQRFIDLGAKHCEKPHNVGGEIVVGAVKDPWDNVVGIIYNPEFKLP</sequence>
<comment type="caution">
    <text evidence="2">The sequence shown here is derived from an EMBL/GenBank/DDBJ whole genome shotgun (WGS) entry which is preliminary data.</text>
</comment>
<dbReference type="InterPro" id="IPR029068">
    <property type="entry name" value="Glyas_Bleomycin-R_OHBP_Dase"/>
</dbReference>
<name>A0A937FXA8_9BACT</name>
<dbReference type="EMBL" id="JAEUGD010000053">
    <property type="protein sequence ID" value="MBL6447764.1"/>
    <property type="molecule type" value="Genomic_DNA"/>
</dbReference>
<dbReference type="PROSITE" id="PS51819">
    <property type="entry name" value="VOC"/>
    <property type="match status" value="1"/>
</dbReference>
<evidence type="ECO:0000313" key="3">
    <source>
        <dbReference type="Proteomes" id="UP000614216"/>
    </source>
</evidence>
<dbReference type="SUPFAM" id="SSF54593">
    <property type="entry name" value="Glyoxalase/Bleomycin resistance protein/Dihydroxybiphenyl dioxygenase"/>
    <property type="match status" value="1"/>
</dbReference>
<evidence type="ECO:0000313" key="2">
    <source>
        <dbReference type="EMBL" id="MBL6447764.1"/>
    </source>
</evidence>
<proteinExistence type="predicted"/>
<dbReference type="Pfam" id="PF00903">
    <property type="entry name" value="Glyoxalase"/>
    <property type="match status" value="1"/>
</dbReference>